<reference evidence="5 6" key="1">
    <citation type="journal article" date="2015" name="Genome Announc.">
        <title>Complete Genome Sequence of the Rhizobacterium Pseudomonas trivialis Strain IHBB745 with Multiple Plant Growth-Promoting Activities and Tolerance to Desiccation and Alkalinity.</title>
        <authorList>
            <person name="Gulati A."/>
            <person name="Swarnkar M.K."/>
            <person name="Vyas P."/>
            <person name="Rahi P."/>
            <person name="Thakur R."/>
            <person name="Thakur N."/>
            <person name="Singh A.K."/>
        </authorList>
    </citation>
    <scope>NUCLEOTIDE SEQUENCE [LARGE SCALE GENOMIC DNA]</scope>
    <source>
        <strain evidence="6">745</strain>
    </source>
</reference>
<evidence type="ECO:0000313" key="5">
    <source>
        <dbReference type="EMBL" id="AKS05908.1"/>
    </source>
</evidence>
<dbReference type="AlphaFoldDB" id="A0A0H5A7F7"/>
<reference evidence="6" key="2">
    <citation type="submission" date="2015-05" db="EMBL/GenBank/DDBJ databases">
        <authorList>
            <person name="Swarnkar M.K."/>
            <person name="Vyas P."/>
            <person name="Rahi P."/>
            <person name="Thakur R."/>
            <person name="Thakur N."/>
            <person name="Singh A.K."/>
            <person name="Gulati A."/>
        </authorList>
    </citation>
    <scope>NUCLEOTIDE SEQUENCE [LARGE SCALE GENOMIC DNA]</scope>
    <source>
        <strain evidence="6">745</strain>
    </source>
</reference>
<dbReference type="PROSITE" id="PS00083">
    <property type="entry name" value="INTRADIOL_DIOXYGENAS"/>
    <property type="match status" value="1"/>
</dbReference>
<accession>A0A0H5A7F7</accession>
<evidence type="ECO:0000256" key="1">
    <source>
        <dbReference type="ARBA" id="ARBA00007825"/>
    </source>
</evidence>
<evidence type="ECO:0000259" key="4">
    <source>
        <dbReference type="PROSITE" id="PS00083"/>
    </source>
</evidence>
<dbReference type="PANTHER" id="PTHR33711">
    <property type="entry name" value="DIOXYGENASE, PUTATIVE (AFU_ORTHOLOGUE AFUA_2G02910)-RELATED"/>
    <property type="match status" value="1"/>
</dbReference>
<dbReference type="PANTHER" id="PTHR33711:SF9">
    <property type="entry name" value="PROTOCATECHUATE 3,4-DIOXYGENASE ALPHA CHAIN"/>
    <property type="match status" value="1"/>
</dbReference>
<dbReference type="Gene3D" id="2.60.130.10">
    <property type="entry name" value="Aromatic compound dioxygenase"/>
    <property type="match status" value="1"/>
</dbReference>
<dbReference type="InterPro" id="IPR000627">
    <property type="entry name" value="Intradiol_dOase_C"/>
</dbReference>
<keyword evidence="3" id="KW-0560">Oxidoreductase</keyword>
<dbReference type="SUPFAM" id="SSF49482">
    <property type="entry name" value="Aromatic compound dioxygenase"/>
    <property type="match status" value="1"/>
</dbReference>
<dbReference type="CDD" id="cd03463">
    <property type="entry name" value="3_4-PCD_alpha"/>
    <property type="match status" value="1"/>
</dbReference>
<gene>
    <name evidence="5" type="ORF">AA957_07275</name>
</gene>
<dbReference type="PATRIC" id="fig|200450.3.peg.1510"/>
<proteinExistence type="inferred from homology"/>
<dbReference type="Proteomes" id="UP000036608">
    <property type="component" value="Chromosome"/>
</dbReference>
<name>A0A0H5A7F7_9PSED</name>
<comment type="similarity">
    <text evidence="1">Belongs to the intradiol ring-cleavage dioxygenase family.</text>
</comment>
<protein>
    <submittedName>
        <fullName evidence="5">Protocatechuate 3,4-dioxygenase</fullName>
    </submittedName>
</protein>
<dbReference type="Pfam" id="PF00775">
    <property type="entry name" value="Dioxygenase_C"/>
    <property type="match status" value="1"/>
</dbReference>
<dbReference type="EMBL" id="CP011507">
    <property type="protein sequence ID" value="AKS05908.1"/>
    <property type="molecule type" value="Genomic_DNA"/>
</dbReference>
<dbReference type="RefSeq" id="WP_049709592.1">
    <property type="nucleotide sequence ID" value="NZ_CP011507.1"/>
</dbReference>
<evidence type="ECO:0000313" key="6">
    <source>
        <dbReference type="Proteomes" id="UP000036608"/>
    </source>
</evidence>
<evidence type="ECO:0000256" key="2">
    <source>
        <dbReference type="ARBA" id="ARBA00022964"/>
    </source>
</evidence>
<dbReference type="OrthoDB" id="9805815at2"/>
<sequence>MTLLNATTSHTVGPYYHIGLTWLNREDLTVAATLGERVAISGQVVDGNGDVVNDAMLEVWQANAAGKYDHPEDEQDKALDPNFEGFGRVPVDAEGRFRFTTIKPGAVPGLKGTTQAPHLVVLVFARGLVKHLLTRIYFDGEPMNGDDPLLACVPAERRSTLIAEQDAAGVYQWNVVLQGTDKETVFFDY</sequence>
<feature type="domain" description="Intradiol ring-cleavage dioxygenases" evidence="4">
    <location>
        <begin position="40"/>
        <end position="68"/>
    </location>
</feature>
<dbReference type="InterPro" id="IPR012786">
    <property type="entry name" value="Protocat_dOase_a"/>
</dbReference>
<organism evidence="5 6">
    <name type="scientific">Pseudomonas trivialis</name>
    <dbReference type="NCBI Taxonomy" id="200450"/>
    <lineage>
        <taxon>Bacteria</taxon>
        <taxon>Pseudomonadati</taxon>
        <taxon>Pseudomonadota</taxon>
        <taxon>Gammaproteobacteria</taxon>
        <taxon>Pseudomonadales</taxon>
        <taxon>Pseudomonadaceae</taxon>
        <taxon>Pseudomonas</taxon>
    </lineage>
</organism>
<keyword evidence="2 5" id="KW-0223">Dioxygenase</keyword>
<dbReference type="InterPro" id="IPR050770">
    <property type="entry name" value="Intradiol_RC_Dioxygenase"/>
</dbReference>
<dbReference type="KEGG" id="ptv:AA957_07275"/>
<evidence type="ECO:0000256" key="3">
    <source>
        <dbReference type="ARBA" id="ARBA00023002"/>
    </source>
</evidence>
<dbReference type="NCBIfam" id="TIGR02423">
    <property type="entry name" value="protocat_alph"/>
    <property type="match status" value="1"/>
</dbReference>
<dbReference type="GO" id="GO:0008199">
    <property type="term" value="F:ferric iron binding"/>
    <property type="evidence" value="ECO:0007669"/>
    <property type="project" value="InterPro"/>
</dbReference>
<dbReference type="InterPro" id="IPR015889">
    <property type="entry name" value="Intradiol_dOase_core"/>
</dbReference>
<dbReference type="GO" id="GO:0018578">
    <property type="term" value="F:protocatechuate 3,4-dioxygenase activity"/>
    <property type="evidence" value="ECO:0007669"/>
    <property type="project" value="InterPro"/>
</dbReference>